<evidence type="ECO:0000256" key="8">
    <source>
        <dbReference type="ARBA" id="ARBA00022741"/>
    </source>
</evidence>
<dbReference type="RefSeq" id="WP_169608889.1">
    <property type="nucleotide sequence ID" value="NZ_CP051682.1"/>
</dbReference>
<evidence type="ECO:0000259" key="13">
    <source>
        <dbReference type="PROSITE" id="PS50109"/>
    </source>
</evidence>
<dbReference type="SMART" id="SM00387">
    <property type="entry name" value="HATPase_c"/>
    <property type="match status" value="1"/>
</dbReference>
<feature type="domain" description="PAS" evidence="14">
    <location>
        <begin position="139"/>
        <end position="210"/>
    </location>
</feature>
<evidence type="ECO:0000256" key="1">
    <source>
        <dbReference type="ARBA" id="ARBA00000085"/>
    </source>
</evidence>
<dbReference type="InterPro" id="IPR004358">
    <property type="entry name" value="Sig_transdc_His_kin-like_C"/>
</dbReference>
<feature type="domain" description="PAC" evidence="15">
    <location>
        <begin position="342"/>
        <end position="394"/>
    </location>
</feature>
<feature type="domain" description="PAS" evidence="14">
    <location>
        <begin position="514"/>
        <end position="554"/>
    </location>
</feature>
<dbReference type="CDD" id="cd00075">
    <property type="entry name" value="HATPase"/>
    <property type="match status" value="1"/>
</dbReference>
<evidence type="ECO:0000259" key="15">
    <source>
        <dbReference type="PROSITE" id="PS50113"/>
    </source>
</evidence>
<evidence type="ECO:0000256" key="5">
    <source>
        <dbReference type="ARBA" id="ARBA00022475"/>
    </source>
</evidence>
<dbReference type="PROSITE" id="PS50113">
    <property type="entry name" value="PAC"/>
    <property type="match status" value="3"/>
</dbReference>
<dbReference type="SMART" id="SM00388">
    <property type="entry name" value="HisKA"/>
    <property type="match status" value="1"/>
</dbReference>
<dbReference type="Pfam" id="PF00512">
    <property type="entry name" value="HisKA"/>
    <property type="match status" value="1"/>
</dbReference>
<reference evidence="16 17" key="1">
    <citation type="submission" date="2020-04" db="EMBL/GenBank/DDBJ databases">
        <title>Genome sequencing of novel species.</title>
        <authorList>
            <person name="Heo J."/>
            <person name="Kim S.-J."/>
            <person name="Kim J.-S."/>
            <person name="Hong S.-B."/>
            <person name="Kwon S.-W."/>
        </authorList>
    </citation>
    <scope>NUCLEOTIDE SEQUENCE [LARGE SCALE GENOMIC DNA]</scope>
    <source>
        <strain evidence="16 17">F39-2</strain>
    </source>
</reference>
<dbReference type="PRINTS" id="PR00344">
    <property type="entry name" value="BCTRLSENSOR"/>
</dbReference>
<dbReference type="InterPro" id="IPR013656">
    <property type="entry name" value="PAS_4"/>
</dbReference>
<dbReference type="InterPro" id="IPR036097">
    <property type="entry name" value="HisK_dim/P_sf"/>
</dbReference>
<dbReference type="CDD" id="cd00082">
    <property type="entry name" value="HisKA"/>
    <property type="match status" value="1"/>
</dbReference>
<evidence type="ECO:0000256" key="12">
    <source>
        <dbReference type="ARBA" id="ARBA00023136"/>
    </source>
</evidence>
<feature type="domain" description="Histidine kinase" evidence="13">
    <location>
        <begin position="770"/>
        <end position="986"/>
    </location>
</feature>
<dbReference type="InterPro" id="IPR052162">
    <property type="entry name" value="Sensor_kinase/Photoreceptor"/>
</dbReference>
<dbReference type="Pfam" id="PF08448">
    <property type="entry name" value="PAS_4"/>
    <property type="match status" value="1"/>
</dbReference>
<evidence type="ECO:0000256" key="9">
    <source>
        <dbReference type="ARBA" id="ARBA00022777"/>
    </source>
</evidence>
<dbReference type="InterPro" id="IPR036890">
    <property type="entry name" value="HATPase_C_sf"/>
</dbReference>
<dbReference type="SUPFAM" id="SSF55874">
    <property type="entry name" value="ATPase domain of HSP90 chaperone/DNA topoisomerase II/histidine kinase"/>
    <property type="match status" value="1"/>
</dbReference>
<evidence type="ECO:0000256" key="6">
    <source>
        <dbReference type="ARBA" id="ARBA00022553"/>
    </source>
</evidence>
<keyword evidence="12" id="KW-0472">Membrane</keyword>
<dbReference type="Gene3D" id="3.30.450.20">
    <property type="entry name" value="PAS domain"/>
    <property type="match status" value="6"/>
</dbReference>
<dbReference type="SMART" id="SM00086">
    <property type="entry name" value="PAC"/>
    <property type="match status" value="4"/>
</dbReference>
<evidence type="ECO:0000256" key="2">
    <source>
        <dbReference type="ARBA" id="ARBA00004236"/>
    </source>
</evidence>
<dbReference type="KEGG" id="mrob:HH214_14815"/>
<feature type="domain" description="PAC" evidence="15">
    <location>
        <begin position="215"/>
        <end position="268"/>
    </location>
</feature>
<dbReference type="InterPro" id="IPR035965">
    <property type="entry name" value="PAS-like_dom_sf"/>
</dbReference>
<dbReference type="NCBIfam" id="TIGR00229">
    <property type="entry name" value="sensory_box"/>
    <property type="match status" value="3"/>
</dbReference>
<keyword evidence="7" id="KW-0808">Transferase</keyword>
<keyword evidence="9" id="KW-0418">Kinase</keyword>
<dbReference type="GO" id="GO:0005524">
    <property type="term" value="F:ATP binding"/>
    <property type="evidence" value="ECO:0007669"/>
    <property type="project" value="UniProtKB-KW"/>
</dbReference>
<evidence type="ECO:0000256" key="11">
    <source>
        <dbReference type="ARBA" id="ARBA00023012"/>
    </source>
</evidence>
<dbReference type="FunFam" id="1.10.287.130:FF:000001">
    <property type="entry name" value="Two-component sensor histidine kinase"/>
    <property type="match status" value="1"/>
</dbReference>
<dbReference type="EMBL" id="CP051682">
    <property type="protein sequence ID" value="QJD97048.1"/>
    <property type="molecule type" value="Genomic_DNA"/>
</dbReference>
<dbReference type="EC" id="2.7.13.3" evidence="4"/>
<dbReference type="GO" id="GO:0045121">
    <property type="term" value="C:membrane raft"/>
    <property type="evidence" value="ECO:0007669"/>
    <property type="project" value="UniProtKB-SubCell"/>
</dbReference>
<evidence type="ECO:0000313" key="16">
    <source>
        <dbReference type="EMBL" id="QJD97048.1"/>
    </source>
</evidence>
<dbReference type="AlphaFoldDB" id="A0A7L5E3A2"/>
<evidence type="ECO:0000259" key="14">
    <source>
        <dbReference type="PROSITE" id="PS50112"/>
    </source>
</evidence>
<gene>
    <name evidence="16" type="ORF">HH214_14815</name>
</gene>
<dbReference type="InterPro" id="IPR000014">
    <property type="entry name" value="PAS"/>
</dbReference>
<dbReference type="SMART" id="SM00091">
    <property type="entry name" value="PAS"/>
    <property type="match status" value="6"/>
</dbReference>
<dbReference type="Proteomes" id="UP000503278">
    <property type="component" value="Chromosome"/>
</dbReference>
<comment type="catalytic activity">
    <reaction evidence="1">
        <text>ATP + protein L-histidine = ADP + protein N-phospho-L-histidine.</text>
        <dbReference type="EC" id="2.7.13.3"/>
    </reaction>
</comment>
<feature type="domain" description="PAC" evidence="15">
    <location>
        <begin position="714"/>
        <end position="766"/>
    </location>
</feature>
<dbReference type="CDD" id="cd00130">
    <property type="entry name" value="PAS"/>
    <property type="match status" value="3"/>
</dbReference>
<dbReference type="GO" id="GO:0000155">
    <property type="term" value="F:phosphorelay sensor kinase activity"/>
    <property type="evidence" value="ECO:0007669"/>
    <property type="project" value="InterPro"/>
</dbReference>
<keyword evidence="6" id="KW-0597">Phosphoprotein</keyword>
<proteinExistence type="predicted"/>
<dbReference type="Gene3D" id="3.30.565.10">
    <property type="entry name" value="Histidine kinase-like ATPase, C-terminal domain"/>
    <property type="match status" value="1"/>
</dbReference>
<keyword evidence="10" id="KW-0067">ATP-binding</keyword>
<dbReference type="InterPro" id="IPR001610">
    <property type="entry name" value="PAC"/>
</dbReference>
<dbReference type="GO" id="GO:0005886">
    <property type="term" value="C:plasma membrane"/>
    <property type="evidence" value="ECO:0007669"/>
    <property type="project" value="UniProtKB-SubCell"/>
</dbReference>
<comment type="subcellular location">
    <subcellularLocation>
        <location evidence="2">Cell membrane</location>
    </subcellularLocation>
    <subcellularLocation>
        <location evidence="3">Membrane raft</location>
        <topology evidence="3">Multi-pass membrane protein</topology>
    </subcellularLocation>
</comment>
<evidence type="ECO:0000256" key="10">
    <source>
        <dbReference type="ARBA" id="ARBA00022840"/>
    </source>
</evidence>
<evidence type="ECO:0000313" key="17">
    <source>
        <dbReference type="Proteomes" id="UP000503278"/>
    </source>
</evidence>
<dbReference type="InterPro" id="IPR003661">
    <property type="entry name" value="HisK_dim/P_dom"/>
</dbReference>
<protein>
    <recommendedName>
        <fullName evidence="4">histidine kinase</fullName>
        <ecNumber evidence="4">2.7.13.3</ecNumber>
    </recommendedName>
</protein>
<dbReference type="SUPFAM" id="SSF47384">
    <property type="entry name" value="Homodimeric domain of signal transducing histidine kinase"/>
    <property type="match status" value="1"/>
</dbReference>
<evidence type="ECO:0000256" key="4">
    <source>
        <dbReference type="ARBA" id="ARBA00012438"/>
    </source>
</evidence>
<dbReference type="InterPro" id="IPR005467">
    <property type="entry name" value="His_kinase_dom"/>
</dbReference>
<dbReference type="PROSITE" id="PS50112">
    <property type="entry name" value="PAS"/>
    <property type="match status" value="3"/>
</dbReference>
<name>A0A7L5E3A2_9SPHI</name>
<keyword evidence="5" id="KW-1003">Cell membrane</keyword>
<keyword evidence="8" id="KW-0547">Nucleotide-binding</keyword>
<dbReference type="Gene3D" id="1.10.287.130">
    <property type="match status" value="1"/>
</dbReference>
<keyword evidence="17" id="KW-1185">Reference proteome</keyword>
<dbReference type="PANTHER" id="PTHR43304:SF1">
    <property type="entry name" value="PAC DOMAIN-CONTAINING PROTEIN"/>
    <property type="match status" value="1"/>
</dbReference>
<dbReference type="Pfam" id="PF02518">
    <property type="entry name" value="HATPase_c"/>
    <property type="match status" value="1"/>
</dbReference>
<dbReference type="FunFam" id="3.30.565.10:FF:000023">
    <property type="entry name" value="PAS domain-containing sensor histidine kinase"/>
    <property type="match status" value="1"/>
</dbReference>
<organism evidence="16 17">
    <name type="scientific">Mucilaginibacter robiniae</name>
    <dbReference type="NCBI Taxonomy" id="2728022"/>
    <lineage>
        <taxon>Bacteria</taxon>
        <taxon>Pseudomonadati</taxon>
        <taxon>Bacteroidota</taxon>
        <taxon>Sphingobacteriia</taxon>
        <taxon>Sphingobacteriales</taxon>
        <taxon>Sphingobacteriaceae</taxon>
        <taxon>Mucilaginibacter</taxon>
    </lineage>
</organism>
<dbReference type="PROSITE" id="PS50109">
    <property type="entry name" value="HIS_KIN"/>
    <property type="match status" value="1"/>
</dbReference>
<dbReference type="SUPFAM" id="SSF55785">
    <property type="entry name" value="PYP-like sensor domain (PAS domain)"/>
    <property type="match status" value="5"/>
</dbReference>
<dbReference type="Pfam" id="PF08447">
    <property type="entry name" value="PAS_3"/>
    <property type="match status" value="3"/>
</dbReference>
<sequence>MEKVLDNDAAAFRILIEESLTPIALYAGREMHIQIANKAMIYDTWGKDTSVIGKTLQQALPELDNQPFHQLLDDVFTTGQAYHATEDLVKMEIDGQLQNFYYNFTYQPLLNAESEVWGILNTATNVTDLVLARRRADEAEENLNFALTAAGVGTWNLDIQQQLISWDANTRSYHGFQQKANISYSAVLKSIHPDDQLNVNAAINQALQPSSSGQYDTKFRTVDAEGKLLHWLHCKGKAYFDKSGTPYRFSGITQNISQQVQADEKMRSTEQLAQLALDNINAGTFLLDMATNQVSYTPVFARVLTGREDIGLTHQDFINHVHPDDHHIRDEAYNKAKQTGRLTYEARFIWHDQSVHWIRTVGNYIFDEHKQPLRFAGIAYDFTAEAEASHEQQKLLWLIDNSNDFISLSDWNGTLTFLNKAGLQMMGLDSLEDARRAQKEYVMPNEIEKLRTIINPTLLEHGRWAGRINYRNFKTGETIPAYATSLLLKNAAGQPLGRASIVRDLRPELKAEEEQMKLVSVVDNNFDGIAVVNIEGAVTYLNTKGREIIGYPTEPNVVPNAHEYFFQEDVPHNLQISEAINTHGYFAGKQRYRHLNTGAEVHTFAYATRLNDPVTGDMTGFSIVIRDLGPEIAAQQALQASEALFRGITTASPTALWMSNAQGHITYVNQIWVNWTGIPLELHLGSGWLSAVSNEDAEQAINKFTHDFLQQKYHESQFRIEHQDGTQRWISCTGNPQYDTAGHFTGYIGACVDITEQKQLQQQKDEFIGVASHELKTPVTSIKAYAQILEATFRKESDVKKTNMLAKMNNQIDRLTTLITDLLDVTKIQSGRLQLNNDYFSLNQLVTDLTEDLQRTTHHHQLVTELQSASEVYADKDRISQVITNLVTNAIKYSPQAEKIIIRTYTDNNALYLSVQDFGIGISADKKDRVFEQFYRVSGDKQHTFPGLGLGLYISAEIIKRAGGKIGVHSKEGEGSTFYFALPLKHE</sequence>
<dbReference type="PANTHER" id="PTHR43304">
    <property type="entry name" value="PHYTOCHROME-LIKE PROTEIN CPH1"/>
    <property type="match status" value="1"/>
</dbReference>
<dbReference type="InterPro" id="IPR013655">
    <property type="entry name" value="PAS_fold_3"/>
</dbReference>
<dbReference type="InterPro" id="IPR000700">
    <property type="entry name" value="PAS-assoc_C"/>
</dbReference>
<evidence type="ECO:0000256" key="3">
    <source>
        <dbReference type="ARBA" id="ARBA00004314"/>
    </source>
</evidence>
<dbReference type="Pfam" id="PF13188">
    <property type="entry name" value="PAS_8"/>
    <property type="match status" value="1"/>
</dbReference>
<keyword evidence="11" id="KW-0902">Two-component regulatory system</keyword>
<feature type="domain" description="PAS" evidence="14">
    <location>
        <begin position="391"/>
        <end position="461"/>
    </location>
</feature>
<evidence type="ECO:0000256" key="7">
    <source>
        <dbReference type="ARBA" id="ARBA00022679"/>
    </source>
</evidence>
<dbReference type="InterPro" id="IPR003594">
    <property type="entry name" value="HATPase_dom"/>
</dbReference>
<accession>A0A7L5E3A2</accession>